<evidence type="ECO:0000256" key="1">
    <source>
        <dbReference type="ARBA" id="ARBA00004453"/>
    </source>
</evidence>
<dbReference type="Pfam" id="PF04245">
    <property type="entry name" value="NA37"/>
    <property type="match status" value="1"/>
</dbReference>
<evidence type="ECO:0000256" key="3">
    <source>
        <dbReference type="ARBA" id="ARBA00022490"/>
    </source>
</evidence>
<comment type="similarity">
    <text evidence="2">Belongs to the YejK family.</text>
</comment>
<reference evidence="4 5" key="1">
    <citation type="submission" date="2022-10" db="EMBL/GenBank/DDBJ databases">
        <title>High-quality genome sequences of two octocoral-associated bacteria, Endozoicomonas euniceicola EF212 and Endozoicomonas gorgoniicola PS125.</title>
        <authorList>
            <person name="Chiou Y.-J."/>
            <person name="Chen Y.-H."/>
        </authorList>
    </citation>
    <scope>NUCLEOTIDE SEQUENCE [LARGE SCALE GENOMIC DNA]</scope>
    <source>
        <strain evidence="4 5">PS125</strain>
    </source>
</reference>
<accession>A0ABT3MYJ9</accession>
<evidence type="ECO:0000313" key="5">
    <source>
        <dbReference type="Proteomes" id="UP001209854"/>
    </source>
</evidence>
<dbReference type="Proteomes" id="UP001209854">
    <property type="component" value="Unassembled WGS sequence"/>
</dbReference>
<organism evidence="4 5">
    <name type="scientific">Endozoicomonas gorgoniicola</name>
    <dbReference type="NCBI Taxonomy" id="1234144"/>
    <lineage>
        <taxon>Bacteria</taxon>
        <taxon>Pseudomonadati</taxon>
        <taxon>Pseudomonadota</taxon>
        <taxon>Gammaproteobacteria</taxon>
        <taxon>Oceanospirillales</taxon>
        <taxon>Endozoicomonadaceae</taxon>
        <taxon>Endozoicomonas</taxon>
    </lineage>
</organism>
<name>A0ABT3MYJ9_9GAMM</name>
<comment type="caution">
    <text evidence="4">The sequence shown here is derived from an EMBL/GenBank/DDBJ whole genome shotgun (WGS) entry which is preliminary data.</text>
</comment>
<dbReference type="InterPro" id="IPR007358">
    <property type="entry name" value="Nucleoid_associated_NdpA"/>
</dbReference>
<dbReference type="EMBL" id="JAPFCC010000001">
    <property type="protein sequence ID" value="MCW7554439.1"/>
    <property type="molecule type" value="Genomic_DNA"/>
</dbReference>
<evidence type="ECO:0000313" key="4">
    <source>
        <dbReference type="EMBL" id="MCW7554439.1"/>
    </source>
</evidence>
<evidence type="ECO:0000256" key="2">
    <source>
        <dbReference type="ARBA" id="ARBA00009035"/>
    </source>
</evidence>
<dbReference type="RefSeq" id="WP_262564194.1">
    <property type="nucleotide sequence ID" value="NZ_JAPFCC010000001.1"/>
</dbReference>
<proteinExistence type="inferred from homology"/>
<sequence length="381" mass="43505">MVINQVIIHRIIKERNTRGATYKEGKKLLPTDSPIVIKVVDDIFKLFGKRENTATYGTFEESPTKIFPKDFQTYIHSSRHEDNFKAIALCALTSLTDKAASETFSTGGYLLVADYKSQNKNYLMVAMIKERPGVMINDDLEPTEQMEIDLSKLHQACKINQSLFSDYISSPDTKDNAGYLKFVSQKTGKDASDYFLEGLGCKKGSNAKKATDAVIKGTHEFFRKTPTLQKDALEARESVARYLDENINNGPVTLENIGHVVSKLFPPEDADELFEKYIGMMNDEDHQVPAQFNVNNEIIKRYKKVKVTKENGFDLNFDRTLFGTTPRARVYYDEKNNKLTFTLKEQHSEIEQLVKEFETRSNDTRAIRDIQQHSHALPETE</sequence>
<keyword evidence="5" id="KW-1185">Reference proteome</keyword>
<keyword evidence="3" id="KW-0963">Cytoplasm</keyword>
<dbReference type="PANTHER" id="PTHR38772:SF1">
    <property type="entry name" value="NUCLEOID-ASSOCIATED PROTEIN YEJK"/>
    <property type="match status" value="1"/>
</dbReference>
<protein>
    <submittedName>
        <fullName evidence="4">Nucleoid-associated protein</fullName>
    </submittedName>
</protein>
<dbReference type="PANTHER" id="PTHR38772">
    <property type="match status" value="1"/>
</dbReference>
<comment type="subcellular location">
    <subcellularLocation>
        <location evidence="1">Cytoplasm</location>
        <location evidence="1">Nucleoid</location>
    </subcellularLocation>
</comment>
<gene>
    <name evidence="4" type="ORF">NX722_17785</name>
</gene>